<name>A0AC59YM67_RANTA</name>
<organism evidence="1 2">
    <name type="scientific">Rangifer tarandus platyrhynchus</name>
    <name type="common">Svalbard reindeer</name>
    <dbReference type="NCBI Taxonomy" id="3082113"/>
    <lineage>
        <taxon>Eukaryota</taxon>
        <taxon>Metazoa</taxon>
        <taxon>Chordata</taxon>
        <taxon>Craniata</taxon>
        <taxon>Vertebrata</taxon>
        <taxon>Euteleostomi</taxon>
        <taxon>Mammalia</taxon>
        <taxon>Eutheria</taxon>
        <taxon>Laurasiatheria</taxon>
        <taxon>Artiodactyla</taxon>
        <taxon>Ruminantia</taxon>
        <taxon>Pecora</taxon>
        <taxon>Cervidae</taxon>
        <taxon>Odocoileinae</taxon>
        <taxon>Rangifer</taxon>
    </lineage>
</organism>
<evidence type="ECO:0000313" key="2">
    <source>
        <dbReference type="Proteomes" id="UP001162501"/>
    </source>
</evidence>
<reference evidence="1" key="2">
    <citation type="submission" date="2025-03" db="EMBL/GenBank/DDBJ databases">
        <authorList>
            <consortium name="ELIXIR-Norway"/>
            <consortium name="Elixir Norway"/>
        </authorList>
    </citation>
    <scope>NUCLEOTIDE SEQUENCE</scope>
</reference>
<gene>
    <name evidence="1" type="ORF">MRATA1EN22A_LOCUS7976</name>
</gene>
<reference evidence="1" key="1">
    <citation type="submission" date="2023-05" db="EMBL/GenBank/DDBJ databases">
        <authorList>
            <consortium name="ELIXIR-Norway"/>
        </authorList>
    </citation>
    <scope>NUCLEOTIDE SEQUENCE</scope>
</reference>
<proteinExistence type="predicted"/>
<dbReference type="Proteomes" id="UP001162501">
    <property type="component" value="Chromosome 18"/>
</dbReference>
<evidence type="ECO:0000313" key="1">
    <source>
        <dbReference type="EMBL" id="CAM9824219.1"/>
    </source>
</evidence>
<dbReference type="EMBL" id="OX596102">
    <property type="protein sequence ID" value="CAM9824219.1"/>
    <property type="molecule type" value="Genomic_DNA"/>
</dbReference>
<sequence>MQRMKLEGLEKGVAQQAPLGCTTDSTRIGRGENGDNTLSALKMAVWSMEAPEGWSTAALEKRTAHSPRLCQGMGRGMSL</sequence>
<protein>
    <submittedName>
        <fullName evidence="1">Uncharacterized protein</fullName>
    </submittedName>
</protein>
<accession>A0AC59YM67</accession>